<organism evidence="1 2">
    <name type="scientific">Dyadobacter soli</name>
    <dbReference type="NCBI Taxonomy" id="659014"/>
    <lineage>
        <taxon>Bacteria</taxon>
        <taxon>Pseudomonadati</taxon>
        <taxon>Bacteroidota</taxon>
        <taxon>Cytophagia</taxon>
        <taxon>Cytophagales</taxon>
        <taxon>Spirosomataceae</taxon>
        <taxon>Dyadobacter</taxon>
    </lineage>
</organism>
<dbReference type="Proteomes" id="UP000198748">
    <property type="component" value="Unassembled WGS sequence"/>
</dbReference>
<protein>
    <submittedName>
        <fullName evidence="1">Uncharacterized protein</fullName>
    </submittedName>
</protein>
<reference evidence="2" key="1">
    <citation type="submission" date="2016-10" db="EMBL/GenBank/DDBJ databases">
        <authorList>
            <person name="Varghese N."/>
            <person name="Submissions S."/>
        </authorList>
    </citation>
    <scope>NUCLEOTIDE SEQUENCE [LARGE SCALE GENOMIC DNA]</scope>
    <source>
        <strain evidence="2">DSM 25329</strain>
    </source>
</reference>
<sequence>MSLREFKELEKKLENQRKLVTQKEASDSLLRELNVFDSFVGKKGQNAKKTPATR</sequence>
<proteinExistence type="predicted"/>
<keyword evidence="2" id="KW-1185">Reference proteome</keyword>
<dbReference type="RefSeq" id="WP_176885030.1">
    <property type="nucleotide sequence ID" value="NZ_FNAN01000011.1"/>
</dbReference>
<dbReference type="EMBL" id="FNAN01000011">
    <property type="protein sequence ID" value="SDF61489.1"/>
    <property type="molecule type" value="Genomic_DNA"/>
</dbReference>
<dbReference type="AlphaFoldDB" id="A0A1G7MK13"/>
<name>A0A1G7MK13_9BACT</name>
<evidence type="ECO:0000313" key="1">
    <source>
        <dbReference type="EMBL" id="SDF61489.1"/>
    </source>
</evidence>
<gene>
    <name evidence="1" type="ORF">SAMN04487996_111281</name>
</gene>
<accession>A0A1G7MK13</accession>
<evidence type="ECO:0000313" key="2">
    <source>
        <dbReference type="Proteomes" id="UP000198748"/>
    </source>
</evidence>